<evidence type="ECO:0000313" key="8">
    <source>
        <dbReference type="EMBL" id="ETE66936.1"/>
    </source>
</evidence>
<feature type="transmembrane region" description="Helical" evidence="7">
    <location>
        <begin position="472"/>
        <end position="491"/>
    </location>
</feature>
<comment type="subcellular location">
    <subcellularLocation>
        <location evidence="1 7">Cell membrane</location>
        <topology evidence="1 7">Multi-pass membrane protein</topology>
    </subcellularLocation>
</comment>
<feature type="non-terminal residue" evidence="8">
    <location>
        <position position="1"/>
    </location>
</feature>
<keyword evidence="3 7" id="KW-1003">Cell membrane</keyword>
<organism evidence="8 9">
    <name type="scientific">Ophiophagus hannah</name>
    <name type="common">King cobra</name>
    <name type="synonym">Naja hannah</name>
    <dbReference type="NCBI Taxonomy" id="8665"/>
    <lineage>
        <taxon>Eukaryota</taxon>
        <taxon>Metazoa</taxon>
        <taxon>Chordata</taxon>
        <taxon>Craniata</taxon>
        <taxon>Vertebrata</taxon>
        <taxon>Euteleostomi</taxon>
        <taxon>Lepidosauria</taxon>
        <taxon>Squamata</taxon>
        <taxon>Bifurcata</taxon>
        <taxon>Unidentata</taxon>
        <taxon>Episquamata</taxon>
        <taxon>Toxicofera</taxon>
        <taxon>Serpentes</taxon>
        <taxon>Colubroidea</taxon>
        <taxon>Elapidae</taxon>
        <taxon>Elapinae</taxon>
        <taxon>Ophiophagus</taxon>
    </lineage>
</organism>
<dbReference type="InterPro" id="IPR008516">
    <property type="entry name" value="Na/K-Atpase_Interacting"/>
</dbReference>
<evidence type="ECO:0000256" key="3">
    <source>
        <dbReference type="ARBA" id="ARBA00022475"/>
    </source>
</evidence>
<evidence type="ECO:0000256" key="7">
    <source>
        <dbReference type="RuleBase" id="RU368041"/>
    </source>
</evidence>
<dbReference type="OrthoDB" id="10050321at2759"/>
<dbReference type="EMBL" id="AZIM01001429">
    <property type="protein sequence ID" value="ETE66936.1"/>
    <property type="molecule type" value="Genomic_DNA"/>
</dbReference>
<dbReference type="Pfam" id="PF05640">
    <property type="entry name" value="NKAIN"/>
    <property type="match status" value="1"/>
</dbReference>
<evidence type="ECO:0000313" key="9">
    <source>
        <dbReference type="Proteomes" id="UP000018936"/>
    </source>
</evidence>
<sequence>MAIGGVIIICLTESQVGLDCTVVLWPLGIGSDRSDILPSFSSFNSMQYCHYYEIAMRQAASLRKLSLTLHWLGITAKNRKARWMLPDPETRTPEKEIRLPDHYKITFQLPSTKLKIVLQLISGKRDKKISNQLKLGDLEDFRGKIEGKFKTSLSDVLNDSLLGSFSILFPAAHQCHQSQPWEGDSAAIPAKKTVQPQRSQILYVLKNHIGKRKFHYFHKKHQLRISNRGRQPLNLELFSFEESMTSVNLTPVQLHSFPDLLGGLLLIPCDWLIASLGILVILHRFRNKSLLILWIDHVGPSPLENTSHYFTITVYNGAWLLNAPAVYIRHVPSTLDDDCLTTGLNWDSCLDYLYQAMAFFPNQENKGLKEVKMAAKTMQSKPCPFSQGFNHMIVAITLKGKRIPCATHPELICIALYRKGLDSAPVCVLERQIFDFLGYQWAPILANFVHIIIVILGLFGTIQYRPRYITGYAVWLILWVTWNIFVICFYLEAGDLSKIYIQTDPKSFLLSKVPYPPGRSGLAMEFMGKYMHACKAAFVKAALTHKTAMAHRATEVPFLLELKTTLLEKEEKIETVYKYWSEFCKVLQPILTIEPVAINNKIHIKTTTLGTGSDFTSNEDIGTSRNHKAEQQILGVPKKFHSFHIK</sequence>
<dbReference type="PANTHER" id="PTHR13084">
    <property type="entry name" value="T-CELL LYMPHOMA BREAKPOINT-ASSOCIATED TARGET 1-RELATED"/>
    <property type="match status" value="1"/>
</dbReference>
<evidence type="ECO:0000256" key="6">
    <source>
        <dbReference type="ARBA" id="ARBA00023136"/>
    </source>
</evidence>
<proteinExistence type="inferred from homology"/>
<dbReference type="PANTHER" id="PTHR13084:SF3">
    <property type="entry name" value="SODIUM_POTASSIUM-TRANSPORTING ATPASE SUBUNIT BETA-1-INTERACTING PROTEIN 2"/>
    <property type="match status" value="1"/>
</dbReference>
<dbReference type="Proteomes" id="UP000018936">
    <property type="component" value="Unassembled WGS sequence"/>
</dbReference>
<protein>
    <recommendedName>
        <fullName evidence="7">Sodium/potassium-transporting ATPase subunit beta-1-interacting protein</fullName>
        <shortName evidence="7">Na(+)/K(+)-transporting ATPase subunit beta-1-interacting protein</shortName>
    </recommendedName>
</protein>
<keyword evidence="5 7" id="KW-1133">Transmembrane helix</keyword>
<feature type="transmembrane region" description="Helical" evidence="7">
    <location>
        <begin position="441"/>
        <end position="460"/>
    </location>
</feature>
<gene>
    <name evidence="8" type="ORF">L345_07278</name>
</gene>
<reference evidence="8 9" key="1">
    <citation type="journal article" date="2013" name="Proc. Natl. Acad. Sci. U.S.A.">
        <title>The king cobra genome reveals dynamic gene evolution and adaptation in the snake venom system.</title>
        <authorList>
            <person name="Vonk F.J."/>
            <person name="Casewell N.R."/>
            <person name="Henkel C.V."/>
            <person name="Heimberg A.M."/>
            <person name="Jansen H.J."/>
            <person name="McCleary R.J."/>
            <person name="Kerkkamp H.M."/>
            <person name="Vos R.A."/>
            <person name="Guerreiro I."/>
            <person name="Calvete J.J."/>
            <person name="Wuster W."/>
            <person name="Woods A.E."/>
            <person name="Logan J.M."/>
            <person name="Harrison R.A."/>
            <person name="Castoe T.A."/>
            <person name="de Koning A.P."/>
            <person name="Pollock D.D."/>
            <person name="Yandell M."/>
            <person name="Calderon D."/>
            <person name="Renjifo C."/>
            <person name="Currier R.B."/>
            <person name="Salgado D."/>
            <person name="Pla D."/>
            <person name="Sanz L."/>
            <person name="Hyder A.S."/>
            <person name="Ribeiro J.M."/>
            <person name="Arntzen J.W."/>
            <person name="van den Thillart G.E."/>
            <person name="Boetzer M."/>
            <person name="Pirovano W."/>
            <person name="Dirks R.P."/>
            <person name="Spaink H.P."/>
            <person name="Duboule D."/>
            <person name="McGlinn E."/>
            <person name="Kini R.M."/>
            <person name="Richardson M.K."/>
        </authorList>
    </citation>
    <scope>NUCLEOTIDE SEQUENCE</scope>
    <source>
        <tissue evidence="8">Blood</tissue>
    </source>
</reference>
<name>V8NYB2_OPHHA</name>
<dbReference type="AlphaFoldDB" id="V8NYB2"/>
<feature type="transmembrane region" description="Helical" evidence="7">
    <location>
        <begin position="260"/>
        <end position="282"/>
    </location>
</feature>
<dbReference type="GO" id="GO:0002028">
    <property type="term" value="P:regulation of sodium ion transport"/>
    <property type="evidence" value="ECO:0007669"/>
    <property type="project" value="UniProtKB-UniRule"/>
</dbReference>
<comment type="similarity">
    <text evidence="2 7">Belongs to the NKAIN family.</text>
</comment>
<dbReference type="GO" id="GO:0005886">
    <property type="term" value="C:plasma membrane"/>
    <property type="evidence" value="ECO:0007669"/>
    <property type="project" value="UniProtKB-SubCell"/>
</dbReference>
<evidence type="ECO:0000256" key="2">
    <source>
        <dbReference type="ARBA" id="ARBA00006364"/>
    </source>
</evidence>
<evidence type="ECO:0000256" key="4">
    <source>
        <dbReference type="ARBA" id="ARBA00022692"/>
    </source>
</evidence>
<keyword evidence="6 7" id="KW-0472">Membrane</keyword>
<accession>V8NYB2</accession>
<comment type="caution">
    <text evidence="8">The sequence shown here is derived from an EMBL/GenBank/DDBJ whole genome shotgun (WGS) entry which is preliminary data.</text>
</comment>
<feature type="non-terminal residue" evidence="8">
    <location>
        <position position="646"/>
    </location>
</feature>
<evidence type="ECO:0000256" key="1">
    <source>
        <dbReference type="ARBA" id="ARBA00004651"/>
    </source>
</evidence>
<evidence type="ECO:0000256" key="5">
    <source>
        <dbReference type="ARBA" id="ARBA00022989"/>
    </source>
</evidence>
<keyword evidence="9" id="KW-1185">Reference proteome</keyword>
<keyword evidence="4 7" id="KW-0812">Transmembrane</keyword>